<keyword evidence="2" id="KW-1185">Reference proteome</keyword>
<name>A0A183GDQ2_HELPZ</name>
<protein>
    <submittedName>
        <fullName evidence="1 3">Uncharacterized protein</fullName>
    </submittedName>
</protein>
<dbReference type="AlphaFoldDB" id="A0A183GDQ2"/>
<accession>A0A3P8CMC1</accession>
<dbReference type="Proteomes" id="UP000050761">
    <property type="component" value="Unassembled WGS sequence"/>
</dbReference>
<proteinExistence type="predicted"/>
<reference evidence="3" key="2">
    <citation type="submission" date="2019-09" db="UniProtKB">
        <authorList>
            <consortium name="WormBaseParasite"/>
        </authorList>
    </citation>
    <scope>IDENTIFICATION</scope>
</reference>
<gene>
    <name evidence="1" type="ORF">HPBE_LOCUS20392</name>
</gene>
<evidence type="ECO:0000313" key="3">
    <source>
        <dbReference type="WBParaSite" id="HPBE_0002039301-mRNA-1"/>
    </source>
</evidence>
<dbReference type="WBParaSite" id="HPBE_0002039301-mRNA-1">
    <property type="protein sequence ID" value="HPBE_0002039301-mRNA-1"/>
    <property type="gene ID" value="HPBE_0002039301"/>
</dbReference>
<organism evidence="2 3">
    <name type="scientific">Heligmosomoides polygyrus</name>
    <name type="common">Parasitic roundworm</name>
    <dbReference type="NCBI Taxonomy" id="6339"/>
    <lineage>
        <taxon>Eukaryota</taxon>
        <taxon>Metazoa</taxon>
        <taxon>Ecdysozoa</taxon>
        <taxon>Nematoda</taxon>
        <taxon>Chromadorea</taxon>
        <taxon>Rhabditida</taxon>
        <taxon>Rhabditina</taxon>
        <taxon>Rhabditomorpha</taxon>
        <taxon>Strongyloidea</taxon>
        <taxon>Heligmosomidae</taxon>
        <taxon>Heligmosomoides</taxon>
    </lineage>
</organism>
<reference evidence="1 2" key="1">
    <citation type="submission" date="2018-11" db="EMBL/GenBank/DDBJ databases">
        <authorList>
            <consortium name="Pathogen Informatics"/>
        </authorList>
    </citation>
    <scope>NUCLEOTIDE SEQUENCE [LARGE SCALE GENOMIC DNA]</scope>
</reference>
<evidence type="ECO:0000313" key="2">
    <source>
        <dbReference type="Proteomes" id="UP000050761"/>
    </source>
</evidence>
<dbReference type="EMBL" id="UZAH01032111">
    <property type="protein sequence ID" value="VDP19705.1"/>
    <property type="molecule type" value="Genomic_DNA"/>
</dbReference>
<sequence>MDFLHQLEKPHANSSTRASRTRFVCRCRVLLQPAIDPPLVPSPWADSVISLYRDSERGCTRIDSPPKPAIRFDIPSSSMNRETVALSRLPSVRPSVSHLPREPRAECERVAVNCAQISPRSFRASSRTG</sequence>
<accession>A0A183GDQ2</accession>
<evidence type="ECO:0000313" key="1">
    <source>
        <dbReference type="EMBL" id="VDP19705.1"/>
    </source>
</evidence>